<evidence type="ECO:0000313" key="2">
    <source>
        <dbReference type="Proteomes" id="UP000327157"/>
    </source>
</evidence>
<sequence length="78" mass="9039">MDRVTSMKTPWQQIQVNLGTSLYGGPLEFLFIVESTENPAYRAVSMALSKLRYKDHSRSEIHRRKVHHQSLGYHILPS</sequence>
<name>A0A5N5GQ60_9ROSA</name>
<dbReference type="AlphaFoldDB" id="A0A5N5GQ60"/>
<reference evidence="1 2" key="3">
    <citation type="submission" date="2019-11" db="EMBL/GenBank/DDBJ databases">
        <title>A de novo genome assembly of a pear dwarfing rootstock.</title>
        <authorList>
            <person name="Wang F."/>
            <person name="Wang J."/>
            <person name="Li S."/>
            <person name="Zhang Y."/>
            <person name="Fang M."/>
            <person name="Ma L."/>
            <person name="Zhao Y."/>
            <person name="Jiang S."/>
        </authorList>
    </citation>
    <scope>NUCLEOTIDE SEQUENCE [LARGE SCALE GENOMIC DNA]</scope>
    <source>
        <strain evidence="1">S2</strain>
        <tissue evidence="1">Leaf</tissue>
    </source>
</reference>
<accession>A0A5N5GQ60</accession>
<evidence type="ECO:0000313" key="1">
    <source>
        <dbReference type="EMBL" id="KAB2612894.1"/>
    </source>
</evidence>
<reference evidence="1 2" key="1">
    <citation type="submission" date="2019-09" db="EMBL/GenBank/DDBJ databases">
        <authorList>
            <person name="Ou C."/>
        </authorList>
    </citation>
    <scope>NUCLEOTIDE SEQUENCE [LARGE SCALE GENOMIC DNA]</scope>
    <source>
        <strain evidence="1">S2</strain>
        <tissue evidence="1">Leaf</tissue>
    </source>
</reference>
<dbReference type="Proteomes" id="UP000327157">
    <property type="component" value="Chromosome 9"/>
</dbReference>
<keyword evidence="2" id="KW-1185">Reference proteome</keyword>
<organism evidence="1 2">
    <name type="scientific">Pyrus ussuriensis x Pyrus communis</name>
    <dbReference type="NCBI Taxonomy" id="2448454"/>
    <lineage>
        <taxon>Eukaryota</taxon>
        <taxon>Viridiplantae</taxon>
        <taxon>Streptophyta</taxon>
        <taxon>Embryophyta</taxon>
        <taxon>Tracheophyta</taxon>
        <taxon>Spermatophyta</taxon>
        <taxon>Magnoliopsida</taxon>
        <taxon>eudicotyledons</taxon>
        <taxon>Gunneridae</taxon>
        <taxon>Pentapetalae</taxon>
        <taxon>rosids</taxon>
        <taxon>fabids</taxon>
        <taxon>Rosales</taxon>
        <taxon>Rosaceae</taxon>
        <taxon>Amygdaloideae</taxon>
        <taxon>Maleae</taxon>
        <taxon>Pyrus</taxon>
    </lineage>
</organism>
<proteinExistence type="predicted"/>
<comment type="caution">
    <text evidence="1">The sequence shown here is derived from an EMBL/GenBank/DDBJ whole genome shotgun (WGS) entry which is preliminary data.</text>
</comment>
<reference evidence="2" key="2">
    <citation type="submission" date="2019-10" db="EMBL/GenBank/DDBJ databases">
        <title>A de novo genome assembly of a pear dwarfing rootstock.</title>
        <authorList>
            <person name="Wang F."/>
            <person name="Wang J."/>
            <person name="Li S."/>
            <person name="Zhang Y."/>
            <person name="Fang M."/>
            <person name="Ma L."/>
            <person name="Zhao Y."/>
            <person name="Jiang S."/>
        </authorList>
    </citation>
    <scope>NUCLEOTIDE SEQUENCE [LARGE SCALE GENOMIC DNA]</scope>
</reference>
<dbReference type="EMBL" id="SMOL01000458">
    <property type="protein sequence ID" value="KAB2612894.1"/>
    <property type="molecule type" value="Genomic_DNA"/>
</dbReference>
<gene>
    <name evidence="1" type="ORF">D8674_035210</name>
</gene>
<protein>
    <submittedName>
        <fullName evidence="1">Uncharacterized protein</fullName>
    </submittedName>
</protein>